<dbReference type="Pfam" id="PF00534">
    <property type="entry name" value="Glycos_transf_1"/>
    <property type="match status" value="1"/>
</dbReference>
<dbReference type="InterPro" id="IPR001296">
    <property type="entry name" value="Glyco_trans_1"/>
</dbReference>
<dbReference type="PANTHER" id="PTHR45947">
    <property type="entry name" value="SULFOQUINOVOSYL TRANSFERASE SQD2"/>
    <property type="match status" value="1"/>
</dbReference>
<dbReference type="InterPro" id="IPR028098">
    <property type="entry name" value="Glyco_trans_4-like_N"/>
</dbReference>
<keyword evidence="1 5" id="KW-0328">Glycosyltransferase</keyword>
<dbReference type="GO" id="GO:1901137">
    <property type="term" value="P:carbohydrate derivative biosynthetic process"/>
    <property type="evidence" value="ECO:0007669"/>
    <property type="project" value="UniProtKB-ARBA"/>
</dbReference>
<gene>
    <name evidence="5" type="ORF">Ari01nite_55640</name>
</gene>
<sequence>MRIVRIANYVAPRSGGLKTALRHLGAGYQAAGHDAVLVIPGERADADMTEQGLVVTLPGPRLPGLGGYRVLLDRRRVAEKLRELRPDRVEVSDRTTLRWVGGWARDAGVPSMMVSHESLDGLLRLFGPASGRRVADAINGRTARTHDQIVCTTRWAAAEFERIGVEVRRVPLGVDLERFAPARRDPGMRDRWANPEDVVLLHCGRLSPEKKPRRSLAALAALRRAGVPAVLVVAGAGPLRNRLQEEAGRAGLPVRFLGHLSDPDEVAKLLATADVAIAPGPVETFGLAALEALASGTPVVVSAESALPEVIGPAGVAAHGDGPEYAAAIREILAMPEAERRLAARLQAERFPWSASVAGFLEAHGAGRDHEPLGRDAGGA</sequence>
<dbReference type="Proteomes" id="UP000636960">
    <property type="component" value="Unassembled WGS sequence"/>
</dbReference>
<evidence type="ECO:0000313" key="6">
    <source>
        <dbReference type="Proteomes" id="UP000636960"/>
    </source>
</evidence>
<proteinExistence type="predicted"/>
<evidence type="ECO:0000256" key="1">
    <source>
        <dbReference type="ARBA" id="ARBA00022676"/>
    </source>
</evidence>
<dbReference type="GO" id="GO:0016757">
    <property type="term" value="F:glycosyltransferase activity"/>
    <property type="evidence" value="ECO:0007669"/>
    <property type="project" value="UniProtKB-KW"/>
</dbReference>
<organism evidence="5 6">
    <name type="scientific">Paractinoplanes rishiriensis</name>
    <dbReference type="NCBI Taxonomy" id="1050105"/>
    <lineage>
        <taxon>Bacteria</taxon>
        <taxon>Bacillati</taxon>
        <taxon>Actinomycetota</taxon>
        <taxon>Actinomycetes</taxon>
        <taxon>Micromonosporales</taxon>
        <taxon>Micromonosporaceae</taxon>
        <taxon>Paractinoplanes</taxon>
    </lineage>
</organism>
<dbReference type="EMBL" id="BOMV01000060">
    <property type="protein sequence ID" value="GIE98099.1"/>
    <property type="molecule type" value="Genomic_DNA"/>
</dbReference>
<feature type="domain" description="Glycosyl transferase family 1" evidence="3">
    <location>
        <begin position="194"/>
        <end position="343"/>
    </location>
</feature>
<keyword evidence="6" id="KW-1185">Reference proteome</keyword>
<reference evidence="5" key="1">
    <citation type="submission" date="2021-01" db="EMBL/GenBank/DDBJ databases">
        <title>Whole genome shotgun sequence of Actinoplanes rishiriensis NBRC 108556.</title>
        <authorList>
            <person name="Komaki H."/>
            <person name="Tamura T."/>
        </authorList>
    </citation>
    <scope>NUCLEOTIDE SEQUENCE</scope>
    <source>
        <strain evidence="5">NBRC 108556</strain>
    </source>
</reference>
<dbReference type="InterPro" id="IPR050194">
    <property type="entry name" value="Glycosyltransferase_grp1"/>
</dbReference>
<accession>A0A919K288</accession>
<dbReference type="AlphaFoldDB" id="A0A919K288"/>
<evidence type="ECO:0000256" key="2">
    <source>
        <dbReference type="ARBA" id="ARBA00022679"/>
    </source>
</evidence>
<dbReference type="Pfam" id="PF13579">
    <property type="entry name" value="Glyco_trans_4_4"/>
    <property type="match status" value="1"/>
</dbReference>
<evidence type="ECO:0000313" key="5">
    <source>
        <dbReference type="EMBL" id="GIE98099.1"/>
    </source>
</evidence>
<evidence type="ECO:0000259" key="3">
    <source>
        <dbReference type="Pfam" id="PF00534"/>
    </source>
</evidence>
<evidence type="ECO:0000259" key="4">
    <source>
        <dbReference type="Pfam" id="PF13579"/>
    </source>
</evidence>
<feature type="domain" description="Glycosyltransferase subfamily 4-like N-terminal" evidence="4">
    <location>
        <begin position="15"/>
        <end position="170"/>
    </location>
</feature>
<comment type="caution">
    <text evidence="5">The sequence shown here is derived from an EMBL/GenBank/DDBJ whole genome shotgun (WGS) entry which is preliminary data.</text>
</comment>
<keyword evidence="2" id="KW-0808">Transferase</keyword>
<dbReference type="RefSeq" id="WP_203785135.1">
    <property type="nucleotide sequence ID" value="NZ_BOMV01000060.1"/>
</dbReference>
<dbReference type="PANTHER" id="PTHR45947:SF3">
    <property type="entry name" value="SULFOQUINOVOSYL TRANSFERASE SQD2"/>
    <property type="match status" value="1"/>
</dbReference>
<name>A0A919K288_9ACTN</name>
<dbReference type="Gene3D" id="3.40.50.2000">
    <property type="entry name" value="Glycogen Phosphorylase B"/>
    <property type="match status" value="2"/>
</dbReference>
<dbReference type="SUPFAM" id="SSF53756">
    <property type="entry name" value="UDP-Glycosyltransferase/glycogen phosphorylase"/>
    <property type="match status" value="1"/>
</dbReference>
<protein>
    <submittedName>
        <fullName evidence="5">GDP-mannose-dependent alpha-(1-6)-phosphatidylinositol dimannoside mannosyltransferase</fullName>
    </submittedName>
</protein>